<evidence type="ECO:0000256" key="1">
    <source>
        <dbReference type="SAM" id="SignalP"/>
    </source>
</evidence>
<evidence type="ECO:0000313" key="2">
    <source>
        <dbReference type="EMBL" id="ANH83405.1"/>
    </source>
</evidence>
<evidence type="ECO:0000313" key="3">
    <source>
        <dbReference type="Proteomes" id="UP000077667"/>
    </source>
</evidence>
<dbReference type="Pfam" id="PF13385">
    <property type="entry name" value="Laminin_G_3"/>
    <property type="match status" value="2"/>
</dbReference>
<dbReference type="Gene3D" id="2.60.120.200">
    <property type="match status" value="1"/>
</dbReference>
<dbReference type="AlphaFoldDB" id="A0A1A9I7U6"/>
<gene>
    <name evidence="2" type="ORF">A8C56_22630</name>
</gene>
<proteinExistence type="predicted"/>
<name>A0A1A9I7U6_9BACT</name>
<dbReference type="GO" id="GO:0005975">
    <property type="term" value="P:carbohydrate metabolic process"/>
    <property type="evidence" value="ECO:0007669"/>
    <property type="project" value="UniProtKB-ARBA"/>
</dbReference>
<dbReference type="SUPFAM" id="SSF49899">
    <property type="entry name" value="Concanavalin A-like lectins/glucanases"/>
    <property type="match status" value="1"/>
</dbReference>
<evidence type="ECO:0008006" key="4">
    <source>
        <dbReference type="Google" id="ProtNLM"/>
    </source>
</evidence>
<organism evidence="2 3">
    <name type="scientific">Niabella ginsenosidivorans</name>
    <dbReference type="NCBI Taxonomy" id="1176587"/>
    <lineage>
        <taxon>Bacteria</taxon>
        <taxon>Pseudomonadati</taxon>
        <taxon>Bacteroidota</taxon>
        <taxon>Chitinophagia</taxon>
        <taxon>Chitinophagales</taxon>
        <taxon>Chitinophagaceae</taxon>
        <taxon>Niabella</taxon>
    </lineage>
</organism>
<sequence>MSEMKTKTILYIYSALLLTGTTLASCTKVNYDDNFPEGDPPPVPGGYTNSSQIAKENLVAYWAFNGSLIDSISGKSATNFGATFTDGKKGEAFQGSTTAYATFDPDNSIQQLKSFTISFWINSPLNTGAIGIFTLAKTDDFWGNLDIYQDNGGTGSNAVFKVHLFNNAVPWSGQFTDTRTGFGSWRQITITYDAATSIFNIFQNGAALGVNSAGNPANTLGPKLNGSDPSVQPVKPYGELNFINATKIAFGAFQFQTNPSLTTGAGPQSWANNFTGQIDEFRIYNKALSGLEVSALYKLEQQGR</sequence>
<feature type="signal peptide" evidence="1">
    <location>
        <begin position="1"/>
        <end position="24"/>
    </location>
</feature>
<protein>
    <recommendedName>
        <fullName evidence="4">LamG-like jellyroll fold domain-containing protein</fullName>
    </recommendedName>
</protein>
<dbReference type="InterPro" id="IPR013320">
    <property type="entry name" value="ConA-like_dom_sf"/>
</dbReference>
<feature type="chain" id="PRO_5008390003" description="LamG-like jellyroll fold domain-containing protein" evidence="1">
    <location>
        <begin position="25"/>
        <end position="304"/>
    </location>
</feature>
<dbReference type="STRING" id="1176587.A8C56_22630"/>
<dbReference type="Proteomes" id="UP000077667">
    <property type="component" value="Chromosome"/>
</dbReference>
<keyword evidence="1" id="KW-0732">Signal</keyword>
<dbReference type="GO" id="GO:0004553">
    <property type="term" value="F:hydrolase activity, hydrolyzing O-glycosyl compounds"/>
    <property type="evidence" value="ECO:0007669"/>
    <property type="project" value="UniProtKB-ARBA"/>
</dbReference>
<reference evidence="2 3" key="1">
    <citation type="submission" date="2016-05" db="EMBL/GenBank/DDBJ databases">
        <title>Niabella ginsenosidivorans BS26 whole genome sequencing.</title>
        <authorList>
            <person name="Im W.T."/>
            <person name="Siddiqi M.Z."/>
        </authorList>
    </citation>
    <scope>NUCLEOTIDE SEQUENCE [LARGE SCALE GENOMIC DNA]</scope>
    <source>
        <strain evidence="2 3">BS26</strain>
    </source>
</reference>
<dbReference type="KEGG" id="nia:A8C56_22630"/>
<accession>A0A1A9I7U6</accession>
<dbReference type="EMBL" id="CP015772">
    <property type="protein sequence ID" value="ANH83405.1"/>
    <property type="molecule type" value="Genomic_DNA"/>
</dbReference>
<keyword evidence="3" id="KW-1185">Reference proteome</keyword>
<dbReference type="PROSITE" id="PS51257">
    <property type="entry name" value="PROKAR_LIPOPROTEIN"/>
    <property type="match status" value="1"/>
</dbReference>